<dbReference type="GO" id="GO:0007173">
    <property type="term" value="P:epidermal growth factor receptor signaling pathway"/>
    <property type="evidence" value="ECO:0007669"/>
    <property type="project" value="TreeGrafter"/>
</dbReference>
<accession>A0AAD7X1Y9</accession>
<dbReference type="GO" id="GO:0008083">
    <property type="term" value="F:growth factor activity"/>
    <property type="evidence" value="ECO:0007669"/>
    <property type="project" value="TreeGrafter"/>
</dbReference>
<dbReference type="SUPFAM" id="SSF57196">
    <property type="entry name" value="EGF/Laminin"/>
    <property type="match status" value="1"/>
</dbReference>
<dbReference type="PANTHER" id="PTHR10740:SF15">
    <property type="entry name" value="EGF-LIKE DOMAIN-CONTAINING PROTEIN"/>
    <property type="match status" value="1"/>
</dbReference>
<dbReference type="Gene3D" id="2.10.25.10">
    <property type="entry name" value="Laminin"/>
    <property type="match status" value="1"/>
</dbReference>
<feature type="disulfide bond" evidence="3">
    <location>
        <begin position="94"/>
        <end position="111"/>
    </location>
</feature>
<dbReference type="GO" id="GO:0005615">
    <property type="term" value="C:extracellular space"/>
    <property type="evidence" value="ECO:0007669"/>
    <property type="project" value="TreeGrafter"/>
</dbReference>
<dbReference type="PANTHER" id="PTHR10740">
    <property type="entry name" value="TRANSFORMING GROWTH FACTOR ALPHA"/>
    <property type="match status" value="1"/>
</dbReference>
<keyword evidence="2 3" id="KW-1015">Disulfide bond</keyword>
<keyword evidence="4" id="KW-0812">Transmembrane</keyword>
<evidence type="ECO:0000256" key="4">
    <source>
        <dbReference type="SAM" id="Phobius"/>
    </source>
</evidence>
<dbReference type="GO" id="GO:0045840">
    <property type="term" value="P:positive regulation of mitotic nuclear division"/>
    <property type="evidence" value="ECO:0007669"/>
    <property type="project" value="TreeGrafter"/>
</dbReference>
<feature type="disulfide bond" evidence="3">
    <location>
        <begin position="113"/>
        <end position="122"/>
    </location>
</feature>
<evidence type="ECO:0000256" key="3">
    <source>
        <dbReference type="PROSITE-ProRule" id="PRU00076"/>
    </source>
</evidence>
<dbReference type="InterPro" id="IPR000742">
    <property type="entry name" value="EGF"/>
</dbReference>
<dbReference type="PROSITE" id="PS00022">
    <property type="entry name" value="EGF_1"/>
    <property type="match status" value="1"/>
</dbReference>
<gene>
    <name evidence="6" type="ORF">AAFF_G00285570</name>
</gene>
<comment type="caution">
    <text evidence="3">Lacks conserved residue(s) required for the propagation of feature annotation.</text>
</comment>
<feature type="transmembrane region" description="Helical" evidence="4">
    <location>
        <begin position="139"/>
        <end position="160"/>
    </location>
</feature>
<proteinExistence type="predicted"/>
<keyword evidence="7" id="KW-1185">Reference proteome</keyword>
<dbReference type="PROSITE" id="PS50026">
    <property type="entry name" value="EGF_3"/>
    <property type="match status" value="1"/>
</dbReference>
<evidence type="ECO:0000313" key="6">
    <source>
        <dbReference type="EMBL" id="KAJ8417330.1"/>
    </source>
</evidence>
<dbReference type="GO" id="GO:0008284">
    <property type="term" value="P:positive regulation of cell population proliferation"/>
    <property type="evidence" value="ECO:0007669"/>
    <property type="project" value="TreeGrafter"/>
</dbReference>
<dbReference type="GO" id="GO:0005154">
    <property type="term" value="F:epidermal growth factor receptor binding"/>
    <property type="evidence" value="ECO:0007669"/>
    <property type="project" value="TreeGrafter"/>
</dbReference>
<dbReference type="AlphaFoldDB" id="A0AAD7X1Y9"/>
<keyword evidence="4" id="KW-0472">Membrane</keyword>
<keyword evidence="1 3" id="KW-0245">EGF-like domain</keyword>
<name>A0AAD7X1Y9_9TELE</name>
<protein>
    <recommendedName>
        <fullName evidence="5">EGF-like domain-containing protein</fullName>
    </recommendedName>
</protein>
<sequence length="176" mass="19141">MHTASVPDDRGFPPRSQQGLLTVDIGLSQRGAVQTPTLQLGSSVSSSSSANYFSSLLLDFQGSILLIPELIGRNPVVMMADHGEPCGESEAFYCLNGGTCFRIPSMSTLTCVCPDYSKGSRCQELQLFRSSRNGEQTGLIAAVVIITLLILAVLAVVIYYSCRIWRAKSPQERDQY</sequence>
<dbReference type="EMBL" id="JAINUG010000004">
    <property type="protein sequence ID" value="KAJ8417330.1"/>
    <property type="molecule type" value="Genomic_DNA"/>
</dbReference>
<comment type="caution">
    <text evidence="6">The sequence shown here is derived from an EMBL/GenBank/DDBJ whole genome shotgun (WGS) entry which is preliminary data.</text>
</comment>
<organism evidence="6 7">
    <name type="scientific">Aldrovandia affinis</name>
    <dbReference type="NCBI Taxonomy" id="143900"/>
    <lineage>
        <taxon>Eukaryota</taxon>
        <taxon>Metazoa</taxon>
        <taxon>Chordata</taxon>
        <taxon>Craniata</taxon>
        <taxon>Vertebrata</taxon>
        <taxon>Euteleostomi</taxon>
        <taxon>Actinopterygii</taxon>
        <taxon>Neopterygii</taxon>
        <taxon>Teleostei</taxon>
        <taxon>Notacanthiformes</taxon>
        <taxon>Halosauridae</taxon>
        <taxon>Aldrovandia</taxon>
    </lineage>
</organism>
<reference evidence="6" key="1">
    <citation type="journal article" date="2023" name="Science">
        <title>Genome structures resolve the early diversification of teleost fishes.</title>
        <authorList>
            <person name="Parey E."/>
            <person name="Louis A."/>
            <person name="Montfort J."/>
            <person name="Bouchez O."/>
            <person name="Roques C."/>
            <person name="Iampietro C."/>
            <person name="Lluch J."/>
            <person name="Castinel A."/>
            <person name="Donnadieu C."/>
            <person name="Desvignes T."/>
            <person name="Floi Bucao C."/>
            <person name="Jouanno E."/>
            <person name="Wen M."/>
            <person name="Mejri S."/>
            <person name="Dirks R."/>
            <person name="Jansen H."/>
            <person name="Henkel C."/>
            <person name="Chen W.J."/>
            <person name="Zahm M."/>
            <person name="Cabau C."/>
            <person name="Klopp C."/>
            <person name="Thompson A.W."/>
            <person name="Robinson-Rechavi M."/>
            <person name="Braasch I."/>
            <person name="Lecointre G."/>
            <person name="Bobe J."/>
            <person name="Postlethwait J.H."/>
            <person name="Berthelot C."/>
            <person name="Roest Crollius H."/>
            <person name="Guiguen Y."/>
        </authorList>
    </citation>
    <scope>NUCLEOTIDE SEQUENCE</scope>
    <source>
        <strain evidence="6">NC1722</strain>
    </source>
</reference>
<evidence type="ECO:0000256" key="1">
    <source>
        <dbReference type="ARBA" id="ARBA00022536"/>
    </source>
</evidence>
<keyword evidence="4" id="KW-1133">Transmembrane helix</keyword>
<dbReference type="Proteomes" id="UP001221898">
    <property type="component" value="Unassembled WGS sequence"/>
</dbReference>
<evidence type="ECO:0000259" key="5">
    <source>
        <dbReference type="PROSITE" id="PS50026"/>
    </source>
</evidence>
<feature type="domain" description="EGF-like" evidence="5">
    <location>
        <begin position="82"/>
        <end position="123"/>
    </location>
</feature>
<evidence type="ECO:0000256" key="2">
    <source>
        <dbReference type="ARBA" id="ARBA00023157"/>
    </source>
</evidence>
<evidence type="ECO:0000313" key="7">
    <source>
        <dbReference type="Proteomes" id="UP001221898"/>
    </source>
</evidence>